<dbReference type="SUPFAM" id="SSF55874">
    <property type="entry name" value="ATPase domain of HSP90 chaperone/DNA topoisomerase II/histidine kinase"/>
    <property type="match status" value="1"/>
</dbReference>
<dbReference type="InterPro" id="IPR036890">
    <property type="entry name" value="HATPase_C_sf"/>
</dbReference>
<evidence type="ECO:0000256" key="1">
    <source>
        <dbReference type="ARBA" id="ARBA00006082"/>
    </source>
</evidence>
<dbReference type="PANTHER" id="PTHR10073:SF12">
    <property type="entry name" value="DNA MISMATCH REPAIR PROTEIN MLH1"/>
    <property type="match status" value="1"/>
</dbReference>
<protein>
    <submittedName>
        <fullName evidence="2">DNA mismatch repair protein</fullName>
    </submittedName>
</protein>
<gene>
    <name evidence="2" type="ORF">TMU3MR103_1877</name>
</gene>
<evidence type="ECO:0000313" key="3">
    <source>
        <dbReference type="Proteomes" id="UP000029381"/>
    </source>
</evidence>
<dbReference type="Proteomes" id="UP000029381">
    <property type="component" value="Unassembled WGS sequence"/>
</dbReference>
<dbReference type="GO" id="GO:0032300">
    <property type="term" value="C:mismatch repair complex"/>
    <property type="evidence" value="ECO:0007669"/>
    <property type="project" value="InterPro"/>
</dbReference>
<dbReference type="PATRIC" id="fig|1302648.3.peg.1837"/>
<proteinExistence type="inferred from homology"/>
<name>A0A091BYW2_9ENTE</name>
<dbReference type="InterPro" id="IPR038973">
    <property type="entry name" value="MutL/Mlh/Pms-like"/>
</dbReference>
<accession>A0A091BYW2</accession>
<evidence type="ECO:0000313" key="2">
    <source>
        <dbReference type="EMBL" id="KFN89670.1"/>
    </source>
</evidence>
<organism evidence="2 3">
    <name type="scientific">Tetragenococcus muriaticus 3MR10-3</name>
    <dbReference type="NCBI Taxonomy" id="1302648"/>
    <lineage>
        <taxon>Bacteria</taxon>
        <taxon>Bacillati</taxon>
        <taxon>Bacillota</taxon>
        <taxon>Bacilli</taxon>
        <taxon>Lactobacillales</taxon>
        <taxon>Enterococcaceae</taxon>
        <taxon>Tetragenococcus</taxon>
    </lineage>
</organism>
<dbReference type="GO" id="GO:0140664">
    <property type="term" value="F:ATP-dependent DNA damage sensor activity"/>
    <property type="evidence" value="ECO:0007669"/>
    <property type="project" value="InterPro"/>
</dbReference>
<dbReference type="EMBL" id="JPVT01000203">
    <property type="protein sequence ID" value="KFN89670.1"/>
    <property type="molecule type" value="Genomic_DNA"/>
</dbReference>
<dbReference type="GO" id="GO:0016887">
    <property type="term" value="F:ATP hydrolysis activity"/>
    <property type="evidence" value="ECO:0007669"/>
    <property type="project" value="InterPro"/>
</dbReference>
<keyword evidence="3" id="KW-1185">Reference proteome</keyword>
<sequence length="60" mass="6494">MADKILELSERLTNQIAAGEVVERPASVVKELIENAIDAESTQIDIVLEEAGLKKTTGSR</sequence>
<comment type="caution">
    <text evidence="2">The sequence shown here is derived from an EMBL/GenBank/DDBJ whole genome shotgun (WGS) entry which is preliminary data.</text>
</comment>
<reference evidence="2 3" key="1">
    <citation type="submission" date="2014-08" db="EMBL/GenBank/DDBJ databases">
        <title>Genome sequence of Tetragenococcus muriaticus.</title>
        <authorList>
            <person name="Chuea-nongthon C."/>
            <person name="Rodtong S."/>
            <person name="Yongsawatdigul J."/>
            <person name="Steele J.L."/>
            <person name="Liu X.-y."/>
            <person name="Speers J."/>
            <person name="Glasner J.D."/>
            <person name="Neeno-Eckwall E.C."/>
        </authorList>
    </citation>
    <scope>NUCLEOTIDE SEQUENCE [LARGE SCALE GENOMIC DNA]</scope>
    <source>
        <strain evidence="2 3">3MR10-3</strain>
    </source>
</reference>
<dbReference type="GO" id="GO:0006298">
    <property type="term" value="P:mismatch repair"/>
    <property type="evidence" value="ECO:0007669"/>
    <property type="project" value="InterPro"/>
</dbReference>
<comment type="similarity">
    <text evidence="1">Belongs to the DNA mismatch repair MutL/HexB family.</text>
</comment>
<dbReference type="Gene3D" id="3.30.565.10">
    <property type="entry name" value="Histidine kinase-like ATPase, C-terminal domain"/>
    <property type="match status" value="1"/>
</dbReference>
<dbReference type="AlphaFoldDB" id="A0A091BYW2"/>
<dbReference type="PANTHER" id="PTHR10073">
    <property type="entry name" value="DNA MISMATCH REPAIR PROTEIN MLH, PMS, MUTL"/>
    <property type="match status" value="1"/>
</dbReference>